<dbReference type="AlphaFoldDB" id="A0A8T2V8U2"/>
<dbReference type="GO" id="GO:0071944">
    <property type="term" value="C:cell periphery"/>
    <property type="evidence" value="ECO:0007669"/>
    <property type="project" value="TreeGrafter"/>
</dbReference>
<dbReference type="OMA" id="FETNAYG"/>
<name>A0A8T2V8U2_CERRI</name>
<evidence type="ECO:0000256" key="2">
    <source>
        <dbReference type="SAM" id="SignalP"/>
    </source>
</evidence>
<dbReference type="OrthoDB" id="1936190at2759"/>
<evidence type="ECO:0000256" key="1">
    <source>
        <dbReference type="ARBA" id="ARBA00022729"/>
    </source>
</evidence>
<keyword evidence="1 2" id="KW-0732">Signal</keyword>
<dbReference type="Proteomes" id="UP000825935">
    <property type="component" value="Chromosome 2"/>
</dbReference>
<comment type="caution">
    <text evidence="3">The sequence shown here is derived from an EMBL/GenBank/DDBJ whole genome shotgun (WGS) entry which is preliminary data.</text>
</comment>
<proteinExistence type="predicted"/>
<dbReference type="PANTHER" id="PTHR33470">
    <property type="entry name" value="OS01G0164075 PROTEIN"/>
    <property type="match status" value="1"/>
</dbReference>
<dbReference type="EMBL" id="CM035407">
    <property type="protein sequence ID" value="KAH7443518.1"/>
    <property type="molecule type" value="Genomic_DNA"/>
</dbReference>
<evidence type="ECO:0008006" key="5">
    <source>
        <dbReference type="Google" id="ProtNLM"/>
    </source>
</evidence>
<keyword evidence="4" id="KW-1185">Reference proteome</keyword>
<reference evidence="3" key="1">
    <citation type="submission" date="2021-08" db="EMBL/GenBank/DDBJ databases">
        <title>WGS assembly of Ceratopteris richardii.</title>
        <authorList>
            <person name="Marchant D.B."/>
            <person name="Chen G."/>
            <person name="Jenkins J."/>
            <person name="Shu S."/>
            <person name="Leebens-Mack J."/>
            <person name="Grimwood J."/>
            <person name="Schmutz J."/>
            <person name="Soltis P."/>
            <person name="Soltis D."/>
            <person name="Chen Z.-H."/>
        </authorList>
    </citation>
    <scope>NUCLEOTIDE SEQUENCE</scope>
    <source>
        <strain evidence="3">Whitten #5841</strain>
        <tissue evidence="3">Leaf</tissue>
    </source>
</reference>
<evidence type="ECO:0000313" key="3">
    <source>
        <dbReference type="EMBL" id="KAH7443518.1"/>
    </source>
</evidence>
<dbReference type="PANTHER" id="PTHR33470:SF29">
    <property type="entry name" value="POLLEN OLE E 1 ALLERGEN AND EXTENSIN FAMILY PROTEIN"/>
    <property type="match status" value="1"/>
</dbReference>
<evidence type="ECO:0000313" key="4">
    <source>
        <dbReference type="Proteomes" id="UP000825935"/>
    </source>
</evidence>
<feature type="signal peptide" evidence="2">
    <location>
        <begin position="1"/>
        <end position="18"/>
    </location>
</feature>
<protein>
    <recommendedName>
        <fullName evidence="5">Pollen Ole e 1 allergen and extensin family protein</fullName>
    </recommendedName>
</protein>
<feature type="chain" id="PRO_5035856643" description="Pollen Ole e 1 allergen and extensin family protein" evidence="2">
    <location>
        <begin position="19"/>
        <end position="187"/>
    </location>
</feature>
<dbReference type="Pfam" id="PF01190">
    <property type="entry name" value="Pollen_Ole_e_1"/>
    <property type="match status" value="1"/>
</dbReference>
<accession>A0A8T2V8U2</accession>
<organism evidence="3 4">
    <name type="scientific">Ceratopteris richardii</name>
    <name type="common">Triangle waterfern</name>
    <dbReference type="NCBI Taxonomy" id="49495"/>
    <lineage>
        <taxon>Eukaryota</taxon>
        <taxon>Viridiplantae</taxon>
        <taxon>Streptophyta</taxon>
        <taxon>Embryophyta</taxon>
        <taxon>Tracheophyta</taxon>
        <taxon>Polypodiopsida</taxon>
        <taxon>Polypodiidae</taxon>
        <taxon>Polypodiales</taxon>
        <taxon>Pteridineae</taxon>
        <taxon>Pteridaceae</taxon>
        <taxon>Parkerioideae</taxon>
        <taxon>Ceratopteris</taxon>
    </lineage>
</organism>
<gene>
    <name evidence="3" type="ORF">KP509_02G038400</name>
</gene>
<sequence length="187" mass="21300">MALVKVGLLLAMACLAWATFVAGAGYYPQSDYGYGRPYYKRTLSVQGMVYCQNCLYVGTESLTDAKPIKGARVQLACRDKQYQTFLYTTTRTDENGVFDLTIPNFDFRVHDPMRTCRVFLLASYMPECKRTTSINLGHYYGGRLQREVVQSDTIIYSTGPFAFAPRKCREYTPYYHLSDEPAVTSYP</sequence>